<evidence type="ECO:0000313" key="1">
    <source>
        <dbReference type="EMBL" id="RHZ83926.1"/>
    </source>
</evidence>
<gene>
    <name evidence="1" type="ORF">Glove_86g147</name>
</gene>
<name>A0A397JDA8_9GLOM</name>
<organism evidence="1 2">
    <name type="scientific">Diversispora epigaea</name>
    <dbReference type="NCBI Taxonomy" id="1348612"/>
    <lineage>
        <taxon>Eukaryota</taxon>
        <taxon>Fungi</taxon>
        <taxon>Fungi incertae sedis</taxon>
        <taxon>Mucoromycota</taxon>
        <taxon>Glomeromycotina</taxon>
        <taxon>Glomeromycetes</taxon>
        <taxon>Diversisporales</taxon>
        <taxon>Diversisporaceae</taxon>
        <taxon>Diversispora</taxon>
    </lineage>
</organism>
<accession>A0A397JDA8</accession>
<reference evidence="1 2" key="1">
    <citation type="submission" date="2018-08" db="EMBL/GenBank/DDBJ databases">
        <title>Genome and evolution of the arbuscular mycorrhizal fungus Diversispora epigaea (formerly Glomus versiforme) and its bacterial endosymbionts.</title>
        <authorList>
            <person name="Sun X."/>
            <person name="Fei Z."/>
            <person name="Harrison M."/>
        </authorList>
    </citation>
    <scope>NUCLEOTIDE SEQUENCE [LARGE SCALE GENOMIC DNA]</scope>
    <source>
        <strain evidence="1 2">IT104</strain>
    </source>
</reference>
<dbReference type="Proteomes" id="UP000266861">
    <property type="component" value="Unassembled WGS sequence"/>
</dbReference>
<comment type="caution">
    <text evidence="1">The sequence shown here is derived from an EMBL/GenBank/DDBJ whole genome shotgun (WGS) entry which is preliminary data.</text>
</comment>
<dbReference type="EMBL" id="PQFF01000082">
    <property type="protein sequence ID" value="RHZ83926.1"/>
    <property type="molecule type" value="Genomic_DNA"/>
</dbReference>
<proteinExistence type="predicted"/>
<dbReference type="AlphaFoldDB" id="A0A397JDA8"/>
<protein>
    <submittedName>
        <fullName evidence="1">Uncharacterized protein</fullName>
    </submittedName>
</protein>
<keyword evidence="2" id="KW-1185">Reference proteome</keyword>
<evidence type="ECO:0000313" key="2">
    <source>
        <dbReference type="Proteomes" id="UP000266861"/>
    </source>
</evidence>
<sequence length="76" mass="9277">MRKVTLKGIKDPKYYILKSLKAVMVVISLLRMMEFQKILLHKIILLCCYEDDYGSRNFLIKYLMWCQKMELLYNMY</sequence>